<evidence type="ECO:0000313" key="9">
    <source>
        <dbReference type="EMBL" id="GAA4208778.1"/>
    </source>
</evidence>
<proteinExistence type="inferred from homology"/>
<feature type="transmembrane region" description="Helical" evidence="7">
    <location>
        <begin position="219"/>
        <end position="239"/>
    </location>
</feature>
<dbReference type="Pfam" id="PF00528">
    <property type="entry name" value="BPD_transp_1"/>
    <property type="match status" value="1"/>
</dbReference>
<dbReference type="PROSITE" id="PS50928">
    <property type="entry name" value="ABC_TM1"/>
    <property type="match status" value="1"/>
</dbReference>
<dbReference type="Gene3D" id="1.10.3720.10">
    <property type="entry name" value="MetI-like"/>
    <property type="match status" value="1"/>
</dbReference>
<dbReference type="CDD" id="cd06261">
    <property type="entry name" value="TM_PBP2"/>
    <property type="match status" value="1"/>
</dbReference>
<keyword evidence="5 7" id="KW-1133">Transmembrane helix</keyword>
<comment type="subcellular location">
    <subcellularLocation>
        <location evidence="1 7">Cell membrane</location>
        <topology evidence="1 7">Multi-pass membrane protein</topology>
    </subcellularLocation>
</comment>
<name>A0ABP8BK44_9ACTN</name>
<feature type="transmembrane region" description="Helical" evidence="7">
    <location>
        <begin position="176"/>
        <end position="198"/>
    </location>
</feature>
<comment type="caution">
    <text evidence="9">The sequence shown here is derived from an EMBL/GenBank/DDBJ whole genome shotgun (WGS) entry which is preliminary data.</text>
</comment>
<keyword evidence="2 7" id="KW-0813">Transport</keyword>
<feature type="domain" description="ABC transmembrane type-1" evidence="8">
    <location>
        <begin position="78"/>
        <end position="292"/>
    </location>
</feature>
<evidence type="ECO:0000256" key="1">
    <source>
        <dbReference type="ARBA" id="ARBA00004651"/>
    </source>
</evidence>
<evidence type="ECO:0000259" key="8">
    <source>
        <dbReference type="PROSITE" id="PS50928"/>
    </source>
</evidence>
<comment type="similarity">
    <text evidence="7">Belongs to the binding-protein-dependent transport system permease family.</text>
</comment>
<evidence type="ECO:0000256" key="4">
    <source>
        <dbReference type="ARBA" id="ARBA00022692"/>
    </source>
</evidence>
<reference evidence="10" key="1">
    <citation type="journal article" date="2019" name="Int. J. Syst. Evol. Microbiol.">
        <title>The Global Catalogue of Microorganisms (GCM) 10K type strain sequencing project: providing services to taxonomists for standard genome sequencing and annotation.</title>
        <authorList>
            <consortium name="The Broad Institute Genomics Platform"/>
            <consortium name="The Broad Institute Genome Sequencing Center for Infectious Disease"/>
            <person name="Wu L."/>
            <person name="Ma J."/>
        </authorList>
    </citation>
    <scope>NUCLEOTIDE SEQUENCE [LARGE SCALE GENOMIC DNA]</scope>
    <source>
        <strain evidence="10">JCM 17388</strain>
    </source>
</reference>
<dbReference type="SUPFAM" id="SSF161098">
    <property type="entry name" value="MetI-like"/>
    <property type="match status" value="1"/>
</dbReference>
<protein>
    <submittedName>
        <fullName evidence="9">Sugar ABC transporter permease</fullName>
    </submittedName>
</protein>
<dbReference type="EMBL" id="BAABAQ010000019">
    <property type="protein sequence ID" value="GAA4208778.1"/>
    <property type="molecule type" value="Genomic_DNA"/>
</dbReference>
<evidence type="ECO:0000256" key="3">
    <source>
        <dbReference type="ARBA" id="ARBA00022475"/>
    </source>
</evidence>
<evidence type="ECO:0000313" key="10">
    <source>
        <dbReference type="Proteomes" id="UP001501251"/>
    </source>
</evidence>
<dbReference type="InterPro" id="IPR000515">
    <property type="entry name" value="MetI-like"/>
</dbReference>
<evidence type="ECO:0000256" key="6">
    <source>
        <dbReference type="ARBA" id="ARBA00023136"/>
    </source>
</evidence>
<evidence type="ECO:0000256" key="2">
    <source>
        <dbReference type="ARBA" id="ARBA00022448"/>
    </source>
</evidence>
<dbReference type="Proteomes" id="UP001501251">
    <property type="component" value="Unassembled WGS sequence"/>
</dbReference>
<dbReference type="PANTHER" id="PTHR30193:SF41">
    <property type="entry name" value="DIACETYLCHITOBIOSE UPTAKE SYSTEM PERMEASE PROTEIN NGCF"/>
    <property type="match status" value="1"/>
</dbReference>
<dbReference type="InterPro" id="IPR051393">
    <property type="entry name" value="ABC_transporter_permease"/>
</dbReference>
<gene>
    <name evidence="9" type="ORF">GCM10022252_74420</name>
</gene>
<dbReference type="RefSeq" id="WP_344923013.1">
    <property type="nucleotide sequence ID" value="NZ_BAABAQ010000019.1"/>
</dbReference>
<feature type="transmembrane region" description="Helical" evidence="7">
    <location>
        <begin position="20"/>
        <end position="48"/>
    </location>
</feature>
<keyword evidence="10" id="KW-1185">Reference proteome</keyword>
<keyword evidence="3" id="KW-1003">Cell membrane</keyword>
<evidence type="ECO:0000256" key="7">
    <source>
        <dbReference type="RuleBase" id="RU363032"/>
    </source>
</evidence>
<dbReference type="InterPro" id="IPR035906">
    <property type="entry name" value="MetI-like_sf"/>
</dbReference>
<feature type="transmembrane region" description="Helical" evidence="7">
    <location>
        <begin position="273"/>
        <end position="295"/>
    </location>
</feature>
<feature type="transmembrane region" description="Helical" evidence="7">
    <location>
        <begin position="82"/>
        <end position="103"/>
    </location>
</feature>
<dbReference type="PANTHER" id="PTHR30193">
    <property type="entry name" value="ABC TRANSPORTER PERMEASE PROTEIN"/>
    <property type="match status" value="1"/>
</dbReference>
<keyword evidence="4 7" id="KW-0812">Transmembrane</keyword>
<keyword evidence="6 7" id="KW-0472">Membrane</keyword>
<organism evidence="9 10">
    <name type="scientific">Streptosporangium oxazolinicum</name>
    <dbReference type="NCBI Taxonomy" id="909287"/>
    <lineage>
        <taxon>Bacteria</taxon>
        <taxon>Bacillati</taxon>
        <taxon>Actinomycetota</taxon>
        <taxon>Actinomycetes</taxon>
        <taxon>Streptosporangiales</taxon>
        <taxon>Streptosporangiaceae</taxon>
        <taxon>Streptosporangium</taxon>
    </lineage>
</organism>
<accession>A0ABP8BK44</accession>
<evidence type="ECO:0000256" key="5">
    <source>
        <dbReference type="ARBA" id="ARBA00022989"/>
    </source>
</evidence>
<sequence length="302" mass="33370">MTTTILPDEGRRRLRRRRLIAIAFVLPALAINLLVIAGPAVSSLYYAWTDWNGFSAPTFTGLANARRLIEDPTFWNALGHNFIWLVMFLTVPMAMGLVGAFMLSRVRRGASLFRVVFFVPYVIASVVNAQIWKSLLDPATGIAAQLDKMGITWLNDVYFFGDSNLSLYSVAFVDNWHFWGFLVVLFLAAMQSVDPSLFEAARIDGAGPLREFWHVTLPGIRATLMFAIMIISLGSLLAFDYSFALTGGGPAGSSDLVSLLVNRTAFTALEPGYASFMALAISLLGGVLLVIFHFIRRNEDTR</sequence>
<feature type="transmembrane region" description="Helical" evidence="7">
    <location>
        <begin position="115"/>
        <end position="132"/>
    </location>
</feature>